<name>A0A4S3IXK0_9EURO</name>
<gene>
    <name evidence="9" type="ORF">EYZ11_013520</name>
</gene>
<dbReference type="GO" id="GO:0005524">
    <property type="term" value="F:ATP binding"/>
    <property type="evidence" value="ECO:0007669"/>
    <property type="project" value="UniProtKB-KW"/>
</dbReference>
<comment type="caution">
    <text evidence="9">The sequence shown here is derived from an EMBL/GenBank/DDBJ whole genome shotgun (WGS) entry which is preliminary data.</text>
</comment>
<accession>A0A4S3IXK0</accession>
<dbReference type="InterPro" id="IPR011009">
    <property type="entry name" value="Kinase-like_dom_sf"/>
</dbReference>
<dbReference type="GO" id="GO:0050684">
    <property type="term" value="P:regulation of mRNA processing"/>
    <property type="evidence" value="ECO:0007669"/>
    <property type="project" value="TreeGrafter"/>
</dbReference>
<evidence type="ECO:0000313" key="9">
    <source>
        <dbReference type="EMBL" id="THC87033.1"/>
    </source>
</evidence>
<evidence type="ECO:0000256" key="6">
    <source>
        <dbReference type="ARBA" id="ARBA00022840"/>
    </source>
</evidence>
<evidence type="ECO:0000256" key="7">
    <source>
        <dbReference type="ARBA" id="ARBA00047899"/>
    </source>
</evidence>
<keyword evidence="4" id="KW-0547">Nucleotide-binding</keyword>
<comment type="catalytic activity">
    <reaction evidence="7">
        <text>L-threonyl-[protein] + ATP = O-phospho-L-threonyl-[protein] + ADP + H(+)</text>
        <dbReference type="Rhea" id="RHEA:46608"/>
        <dbReference type="Rhea" id="RHEA-COMP:11060"/>
        <dbReference type="Rhea" id="RHEA-COMP:11605"/>
        <dbReference type="ChEBI" id="CHEBI:15378"/>
        <dbReference type="ChEBI" id="CHEBI:30013"/>
        <dbReference type="ChEBI" id="CHEBI:30616"/>
        <dbReference type="ChEBI" id="CHEBI:61977"/>
        <dbReference type="ChEBI" id="CHEBI:456216"/>
        <dbReference type="EC" id="2.7.11.1"/>
    </reaction>
</comment>
<evidence type="ECO:0000256" key="1">
    <source>
        <dbReference type="ARBA" id="ARBA00012513"/>
    </source>
</evidence>
<dbReference type="Gene3D" id="1.10.510.10">
    <property type="entry name" value="Transferase(Phosphotransferase) domain 1"/>
    <property type="match status" value="1"/>
</dbReference>
<evidence type="ECO:0000256" key="5">
    <source>
        <dbReference type="ARBA" id="ARBA00022777"/>
    </source>
</evidence>
<reference evidence="9 10" key="1">
    <citation type="submission" date="2019-03" db="EMBL/GenBank/DDBJ databases">
        <title>The genome sequence of a newly discovered highly antifungal drug resistant Aspergillus species, Aspergillus tanneri NIH 1004.</title>
        <authorList>
            <person name="Mounaud S."/>
            <person name="Singh I."/>
            <person name="Joardar V."/>
            <person name="Pakala S."/>
            <person name="Pakala S."/>
            <person name="Venepally P."/>
            <person name="Hoover J."/>
            <person name="Nierman W."/>
            <person name="Chung J."/>
            <person name="Losada L."/>
        </authorList>
    </citation>
    <scope>NUCLEOTIDE SEQUENCE [LARGE SCALE GENOMIC DNA]</scope>
    <source>
        <strain evidence="9 10">NIH1004</strain>
    </source>
</reference>
<dbReference type="Proteomes" id="UP000308092">
    <property type="component" value="Unassembled WGS sequence"/>
</dbReference>
<dbReference type="PANTHER" id="PTHR47634:SF9">
    <property type="entry name" value="PROTEIN KINASE DOMAIN-CONTAINING PROTEIN-RELATED"/>
    <property type="match status" value="1"/>
</dbReference>
<organism evidence="9 10">
    <name type="scientific">Aspergillus tanneri</name>
    <dbReference type="NCBI Taxonomy" id="1220188"/>
    <lineage>
        <taxon>Eukaryota</taxon>
        <taxon>Fungi</taxon>
        <taxon>Dikarya</taxon>
        <taxon>Ascomycota</taxon>
        <taxon>Pezizomycotina</taxon>
        <taxon>Eurotiomycetes</taxon>
        <taxon>Eurotiomycetidae</taxon>
        <taxon>Eurotiales</taxon>
        <taxon>Aspergillaceae</taxon>
        <taxon>Aspergillus</taxon>
        <taxon>Aspergillus subgen. Circumdati</taxon>
    </lineage>
</organism>
<proteinExistence type="predicted"/>
<dbReference type="GO" id="GO:0004674">
    <property type="term" value="F:protein serine/threonine kinase activity"/>
    <property type="evidence" value="ECO:0007669"/>
    <property type="project" value="UniProtKB-KW"/>
</dbReference>
<dbReference type="STRING" id="1220188.A0A4S3IXK0"/>
<protein>
    <recommendedName>
        <fullName evidence="1">non-specific serine/threonine protein kinase</fullName>
        <ecNumber evidence="1">2.7.11.1</ecNumber>
    </recommendedName>
</protein>
<dbReference type="VEuPathDB" id="FungiDB:EYZ11_013520"/>
<evidence type="ECO:0000313" key="10">
    <source>
        <dbReference type="Proteomes" id="UP000308092"/>
    </source>
</evidence>
<dbReference type="SUPFAM" id="SSF56112">
    <property type="entry name" value="Protein kinase-like (PK-like)"/>
    <property type="match status" value="1"/>
</dbReference>
<dbReference type="EMBL" id="SOSA01001584">
    <property type="protein sequence ID" value="THC87033.1"/>
    <property type="molecule type" value="Genomic_DNA"/>
</dbReference>
<comment type="catalytic activity">
    <reaction evidence="8">
        <text>L-seryl-[protein] + ATP = O-phospho-L-seryl-[protein] + ADP + H(+)</text>
        <dbReference type="Rhea" id="RHEA:17989"/>
        <dbReference type="Rhea" id="RHEA-COMP:9863"/>
        <dbReference type="Rhea" id="RHEA-COMP:11604"/>
        <dbReference type="ChEBI" id="CHEBI:15378"/>
        <dbReference type="ChEBI" id="CHEBI:29999"/>
        <dbReference type="ChEBI" id="CHEBI:30616"/>
        <dbReference type="ChEBI" id="CHEBI:83421"/>
        <dbReference type="ChEBI" id="CHEBI:456216"/>
        <dbReference type="EC" id="2.7.11.1"/>
    </reaction>
</comment>
<dbReference type="Gene3D" id="3.30.200.20">
    <property type="entry name" value="Phosphorylase Kinase, domain 1"/>
    <property type="match status" value="1"/>
</dbReference>
<dbReference type="GO" id="GO:0000245">
    <property type="term" value="P:spliceosomal complex assembly"/>
    <property type="evidence" value="ECO:0007669"/>
    <property type="project" value="TreeGrafter"/>
</dbReference>
<dbReference type="AlphaFoldDB" id="A0A4S3IXK0"/>
<sequence>MGLLEKIDDVVESIADYRLGGYHPVHLHDLFNERYEITGKLAHGQTSTVWLAWDQRLEQQVALKIVKADASRDNKELEILLYLSNPDLDHPGKRHVIKLLDHFEHRGPNGDGSRG</sequence>
<keyword evidence="10" id="KW-1185">Reference proteome</keyword>
<keyword evidence="2" id="KW-0723">Serine/threonine-protein kinase</keyword>
<dbReference type="PANTHER" id="PTHR47634">
    <property type="entry name" value="PROTEIN KINASE DOMAIN-CONTAINING PROTEIN-RELATED"/>
    <property type="match status" value="1"/>
</dbReference>
<dbReference type="EC" id="2.7.11.1" evidence="1"/>
<dbReference type="InterPro" id="IPR051334">
    <property type="entry name" value="SRPK"/>
</dbReference>
<dbReference type="GO" id="GO:0005634">
    <property type="term" value="C:nucleus"/>
    <property type="evidence" value="ECO:0007669"/>
    <property type="project" value="TreeGrafter"/>
</dbReference>
<evidence type="ECO:0000256" key="4">
    <source>
        <dbReference type="ARBA" id="ARBA00022741"/>
    </source>
</evidence>
<dbReference type="GO" id="GO:0005737">
    <property type="term" value="C:cytoplasm"/>
    <property type="evidence" value="ECO:0007669"/>
    <property type="project" value="TreeGrafter"/>
</dbReference>
<evidence type="ECO:0000256" key="3">
    <source>
        <dbReference type="ARBA" id="ARBA00022679"/>
    </source>
</evidence>
<keyword evidence="5" id="KW-0418">Kinase</keyword>
<keyword evidence="3" id="KW-0808">Transferase</keyword>
<evidence type="ECO:0000256" key="8">
    <source>
        <dbReference type="ARBA" id="ARBA00048679"/>
    </source>
</evidence>
<evidence type="ECO:0000256" key="2">
    <source>
        <dbReference type="ARBA" id="ARBA00022527"/>
    </source>
</evidence>
<keyword evidence="6" id="KW-0067">ATP-binding</keyword>